<evidence type="ECO:0000259" key="2">
    <source>
        <dbReference type="PROSITE" id="PS50937"/>
    </source>
</evidence>
<protein>
    <submittedName>
        <fullName evidence="3">MerR family transcriptional regulator</fullName>
    </submittedName>
</protein>
<dbReference type="Proteomes" id="UP001524501">
    <property type="component" value="Unassembled WGS sequence"/>
</dbReference>
<dbReference type="InterPro" id="IPR047057">
    <property type="entry name" value="MerR_fam"/>
</dbReference>
<dbReference type="RefSeq" id="WP_255965192.1">
    <property type="nucleotide sequence ID" value="NZ_JANFQF010000001.1"/>
</dbReference>
<dbReference type="InterPro" id="IPR009061">
    <property type="entry name" value="DNA-bd_dom_put_sf"/>
</dbReference>
<evidence type="ECO:0000256" key="1">
    <source>
        <dbReference type="ARBA" id="ARBA00023125"/>
    </source>
</evidence>
<gene>
    <name evidence="3" type="ORF">NOF53_01470</name>
</gene>
<evidence type="ECO:0000313" key="4">
    <source>
        <dbReference type="Proteomes" id="UP001524501"/>
    </source>
</evidence>
<proteinExistence type="predicted"/>
<sequence>MSGTTKSRSRRGVYGISVASELSGFGIQALRLYEQYGLVSPARTSGGSRRYSDYDIARLERVAELIAAGVNLVGIGRILHLEHRTESLERDNARLAADNDRLHSDNAQLRAEQTTT</sequence>
<reference evidence="3 4" key="1">
    <citation type="submission" date="2022-07" db="EMBL/GenBank/DDBJ databases">
        <title>Degradation activity of malathion, p-nitrophenol and potential low-temperature adaptation strategy of Rhodococcus sp. FXJ9.536.</title>
        <authorList>
            <person name="Huang J."/>
            <person name="Huang Y."/>
        </authorList>
    </citation>
    <scope>NUCLEOTIDE SEQUENCE [LARGE SCALE GENOMIC DNA]</scope>
    <source>
        <strain evidence="3 4">FXJ9.536</strain>
    </source>
</reference>
<name>A0ABT1Q6H5_9NOCA</name>
<accession>A0ABT1Q6H5</accession>
<feature type="domain" description="HTH merR-type" evidence="2">
    <location>
        <begin position="13"/>
        <end position="81"/>
    </location>
</feature>
<dbReference type="PROSITE" id="PS50937">
    <property type="entry name" value="HTH_MERR_2"/>
    <property type="match status" value="1"/>
</dbReference>
<dbReference type="SUPFAM" id="SSF46955">
    <property type="entry name" value="Putative DNA-binding domain"/>
    <property type="match status" value="1"/>
</dbReference>
<dbReference type="Pfam" id="PF13411">
    <property type="entry name" value="MerR_1"/>
    <property type="match status" value="1"/>
</dbReference>
<dbReference type="EMBL" id="JANFQF010000001">
    <property type="protein sequence ID" value="MCQ4117857.1"/>
    <property type="molecule type" value="Genomic_DNA"/>
</dbReference>
<keyword evidence="1" id="KW-0238">DNA-binding</keyword>
<dbReference type="Gene3D" id="1.10.1660.10">
    <property type="match status" value="1"/>
</dbReference>
<dbReference type="SMART" id="SM00422">
    <property type="entry name" value="HTH_MERR"/>
    <property type="match status" value="1"/>
</dbReference>
<dbReference type="PANTHER" id="PTHR30204:SF58">
    <property type="entry name" value="HTH-TYPE TRANSCRIPTIONAL REGULATOR YFMP"/>
    <property type="match status" value="1"/>
</dbReference>
<dbReference type="InterPro" id="IPR000551">
    <property type="entry name" value="MerR-type_HTH_dom"/>
</dbReference>
<evidence type="ECO:0000313" key="3">
    <source>
        <dbReference type="EMBL" id="MCQ4117857.1"/>
    </source>
</evidence>
<dbReference type="PANTHER" id="PTHR30204">
    <property type="entry name" value="REDOX-CYCLING DRUG-SENSING TRANSCRIPTIONAL ACTIVATOR SOXR"/>
    <property type="match status" value="1"/>
</dbReference>
<organism evidence="3 4">
    <name type="scientific">Rhodococcus tibetensis</name>
    <dbReference type="NCBI Taxonomy" id="2965064"/>
    <lineage>
        <taxon>Bacteria</taxon>
        <taxon>Bacillati</taxon>
        <taxon>Actinomycetota</taxon>
        <taxon>Actinomycetes</taxon>
        <taxon>Mycobacteriales</taxon>
        <taxon>Nocardiaceae</taxon>
        <taxon>Rhodococcus</taxon>
    </lineage>
</organism>
<comment type="caution">
    <text evidence="3">The sequence shown here is derived from an EMBL/GenBank/DDBJ whole genome shotgun (WGS) entry which is preliminary data.</text>
</comment>
<keyword evidence="4" id="KW-1185">Reference proteome</keyword>